<dbReference type="NCBIfam" id="TIGR01733">
    <property type="entry name" value="AA-adenyl-dom"/>
    <property type="match status" value="1"/>
</dbReference>
<gene>
    <name evidence="5" type="ORF">AUEXF2481DRAFT_365836</name>
</gene>
<reference evidence="5 6" key="1">
    <citation type="journal article" date="2014" name="BMC Genomics">
        <title>Genome sequencing of four Aureobasidium pullulans varieties: biotechnological potential, stress tolerance, and description of new species.</title>
        <authorList>
            <person name="Gostin Ar C."/>
            <person name="Ohm R.A."/>
            <person name="Kogej T."/>
            <person name="Sonjak S."/>
            <person name="Turk M."/>
            <person name="Zajc J."/>
            <person name="Zalar P."/>
            <person name="Grube M."/>
            <person name="Sun H."/>
            <person name="Han J."/>
            <person name="Sharma A."/>
            <person name="Chiniquy J."/>
            <person name="Ngan C.Y."/>
            <person name="Lipzen A."/>
            <person name="Barry K."/>
            <person name="Grigoriev I.V."/>
            <person name="Gunde-Cimerman N."/>
        </authorList>
    </citation>
    <scope>NUCLEOTIDE SEQUENCE [LARGE SCALE GENOMIC DNA]</scope>
    <source>
        <strain evidence="5 6">EXF-2481</strain>
    </source>
</reference>
<evidence type="ECO:0000313" key="6">
    <source>
        <dbReference type="Proteomes" id="UP000030641"/>
    </source>
</evidence>
<dbReference type="CDD" id="cd05918">
    <property type="entry name" value="A_NRPS_SidN3_like"/>
    <property type="match status" value="1"/>
</dbReference>
<evidence type="ECO:0000256" key="2">
    <source>
        <dbReference type="ARBA" id="ARBA00022553"/>
    </source>
</evidence>
<keyword evidence="3" id="KW-0436">Ligase</keyword>
<dbReference type="STRING" id="1043005.A0A074Z1E5"/>
<dbReference type="InterPro" id="IPR000873">
    <property type="entry name" value="AMP-dep_synth/lig_dom"/>
</dbReference>
<dbReference type="Pfam" id="PF00668">
    <property type="entry name" value="Condensation"/>
    <property type="match status" value="1"/>
</dbReference>
<dbReference type="SUPFAM" id="SSF52777">
    <property type="entry name" value="CoA-dependent acyltransferases"/>
    <property type="match status" value="2"/>
</dbReference>
<dbReference type="OMA" id="CEAVACK"/>
<dbReference type="InterPro" id="IPR010071">
    <property type="entry name" value="AA_adenyl_dom"/>
</dbReference>
<feature type="domain" description="Carrier" evidence="4">
    <location>
        <begin position="579"/>
        <end position="655"/>
    </location>
</feature>
<keyword evidence="6" id="KW-1185">Reference proteome</keyword>
<dbReference type="Gene3D" id="3.40.50.12780">
    <property type="entry name" value="N-terminal domain of ligase-like"/>
    <property type="match status" value="1"/>
</dbReference>
<dbReference type="Gene3D" id="3.30.300.30">
    <property type="match status" value="1"/>
</dbReference>
<dbReference type="PANTHER" id="PTHR45527">
    <property type="entry name" value="NONRIBOSOMAL PEPTIDE SYNTHETASE"/>
    <property type="match status" value="1"/>
</dbReference>
<keyword evidence="1" id="KW-0596">Phosphopantetheine</keyword>
<dbReference type="Pfam" id="PF00501">
    <property type="entry name" value="AMP-binding"/>
    <property type="match status" value="1"/>
</dbReference>
<dbReference type="SUPFAM" id="SSF47336">
    <property type="entry name" value="ACP-like"/>
    <property type="match status" value="1"/>
</dbReference>
<dbReference type="InterPro" id="IPR001242">
    <property type="entry name" value="Condensation_dom"/>
</dbReference>
<dbReference type="EMBL" id="KL584768">
    <property type="protein sequence ID" value="KEQ92921.1"/>
    <property type="molecule type" value="Genomic_DNA"/>
</dbReference>
<dbReference type="InterPro" id="IPR042099">
    <property type="entry name" value="ANL_N_sf"/>
</dbReference>
<dbReference type="Proteomes" id="UP000030641">
    <property type="component" value="Unassembled WGS sequence"/>
</dbReference>
<dbReference type="GO" id="GO:0005737">
    <property type="term" value="C:cytoplasm"/>
    <property type="evidence" value="ECO:0007669"/>
    <property type="project" value="TreeGrafter"/>
</dbReference>
<dbReference type="InterPro" id="IPR009081">
    <property type="entry name" value="PP-bd_ACP"/>
</dbReference>
<accession>A0A074Z1E5</accession>
<evidence type="ECO:0000256" key="1">
    <source>
        <dbReference type="ARBA" id="ARBA00022450"/>
    </source>
</evidence>
<name>A0A074Z1E5_AURSE</name>
<dbReference type="PANTHER" id="PTHR45527:SF16">
    <property type="entry name" value="NONRIBOSOMAL PEPTIDE SYNTHASE ATNA-RELATED"/>
    <property type="match status" value="1"/>
</dbReference>
<dbReference type="GO" id="GO:0044550">
    <property type="term" value="P:secondary metabolite biosynthetic process"/>
    <property type="evidence" value="ECO:0007669"/>
    <property type="project" value="TreeGrafter"/>
</dbReference>
<dbReference type="GO" id="GO:0031177">
    <property type="term" value="F:phosphopantetheine binding"/>
    <property type="evidence" value="ECO:0007669"/>
    <property type="project" value="TreeGrafter"/>
</dbReference>
<dbReference type="OrthoDB" id="416786at2759"/>
<dbReference type="InterPro" id="IPR023213">
    <property type="entry name" value="CAT-like_dom_sf"/>
</dbReference>
<dbReference type="InParanoid" id="A0A074Z1E5"/>
<dbReference type="RefSeq" id="XP_013341461.1">
    <property type="nucleotide sequence ID" value="XM_013486007.1"/>
</dbReference>
<dbReference type="GO" id="GO:0043041">
    <property type="term" value="P:amino acid activation for nonribosomal peptide biosynthetic process"/>
    <property type="evidence" value="ECO:0007669"/>
    <property type="project" value="TreeGrafter"/>
</dbReference>
<dbReference type="SUPFAM" id="SSF56801">
    <property type="entry name" value="Acetyl-CoA synthetase-like"/>
    <property type="match status" value="1"/>
</dbReference>
<dbReference type="HOGENOM" id="CLU_000022_60_3_1"/>
<dbReference type="PROSITE" id="PS50075">
    <property type="entry name" value="CARRIER"/>
    <property type="match status" value="1"/>
</dbReference>
<dbReference type="Gene3D" id="1.10.1200.10">
    <property type="entry name" value="ACP-like"/>
    <property type="match status" value="1"/>
</dbReference>
<dbReference type="InterPro" id="IPR036736">
    <property type="entry name" value="ACP-like_sf"/>
</dbReference>
<keyword evidence="2" id="KW-0597">Phosphoprotein</keyword>
<evidence type="ECO:0000256" key="3">
    <source>
        <dbReference type="ARBA" id="ARBA00022598"/>
    </source>
</evidence>
<organism evidence="5 6">
    <name type="scientific">Aureobasidium subglaciale (strain EXF-2481)</name>
    <name type="common">Aureobasidium pullulans var. subglaciale</name>
    <dbReference type="NCBI Taxonomy" id="1043005"/>
    <lineage>
        <taxon>Eukaryota</taxon>
        <taxon>Fungi</taxon>
        <taxon>Dikarya</taxon>
        <taxon>Ascomycota</taxon>
        <taxon>Pezizomycotina</taxon>
        <taxon>Dothideomycetes</taxon>
        <taxon>Dothideomycetidae</taxon>
        <taxon>Dothideales</taxon>
        <taxon>Saccotheciaceae</taxon>
        <taxon>Aureobasidium</taxon>
    </lineage>
</organism>
<sequence length="1122" mass="122871">MSPYMLSANALAGPDFAKIRNWNKSLPTPLNTCVHQLIADCAKLYPVAEAVVSDEISFTYQTLDALSNVVAHRLVAAGVRPGTFVPLSFEHSAWAIVAMLGVWKAGAAFAPLPAGPLARVEDMLNQLDAVVVGGSPSRLTQLKTLPHNSLEIGPSSLAHATDTELAQIDLNSDSQSLAYAIFTSGSTGIPKAAQVTHCNLSTYVFHWSRAIGIDNKSRVFQYSSYLFDVSMSDIWTPLCVGGAVCVPSEDDRFNNIHGSLKSLRATHAMFVPSLLSTIQPNELSLKALHTLSIIGEKSPAYLVDRWTSVPGLRFINAYGPAECCPVSSLLDMSINNPSAGNIGRSMGSCLWIVNPDNVDEPLPIGSEGEIIIEGPLVGKGYIKEPGKTAAAFVPIPAWLEGFRNNCDDPPLLVPSHTSACVYRTGDLARLNDDGTLMYVGRADLQVKIRGQRTELGEIEQQLQATLPAGSDMAVEVATINNQNSLVAFVALSPILSAGDDQNNGLATSVISQNLLSELVPGLIRRLKSRLPDYMIPANFVAMEFIPRLRSAKTNRTLLRSMASSIVADSPSSQRATYRQPCTNVEIALCLAWAACFSLEAASLSADESFFALGGDSITAIRLMGDLRRRGIAITIKDVFSHPILSDLATVARITDIQKAPTQPFQLVPVDSLPSVKTIAAKQCNIAESDIQNIFPAPMNSCWFMMTSEAAPNWWTSYLKFPLPADVDLDKYCKAWATVVSENDILRSRIIKTETAIWQVVLKEEKEPIRTADNWLEFCRSERKTTMNWGESLSRFCVIQDRDHGGRHFVWTAKHALFDAWALHLLQKKISDVYCYGDQGRLSDLTPSDIILHKQTSSVAEAKQWFHAHFAGVRPQPVFSTPKDHQFVNDVYHYQDLDHVSLPAVSGFRPSFTMSTYVGLAWALVIAQRLATKDVSLGLVRSGRNIPLAGTDTYLGPLAQYMPLRVRFGRDSLVQDLLQKYQDDWIESSVHDAYSFHELMDADTDPMIMANAHTTVGLNIVHPMPSTTRSGAVAEGTRTSLPAPTEIPAGFTQKPINLNVYLKEGPGLRVKIRRDARACTAELADAFMKSFARVIEQLLDARDELMLKDVTVPDTTAVPASYL</sequence>
<dbReference type="AlphaFoldDB" id="A0A074Z1E5"/>
<proteinExistence type="predicted"/>
<dbReference type="InterPro" id="IPR045851">
    <property type="entry name" value="AMP-bd_C_sf"/>
</dbReference>
<dbReference type="Gene3D" id="3.30.559.30">
    <property type="entry name" value="Nonribosomal peptide synthetase, condensation domain"/>
    <property type="match status" value="1"/>
</dbReference>
<protein>
    <recommendedName>
        <fullName evidence="4">Carrier domain-containing protein</fullName>
    </recommendedName>
</protein>
<dbReference type="Pfam" id="PF00550">
    <property type="entry name" value="PP-binding"/>
    <property type="match status" value="1"/>
</dbReference>
<evidence type="ECO:0000259" key="4">
    <source>
        <dbReference type="PROSITE" id="PS50075"/>
    </source>
</evidence>
<dbReference type="GeneID" id="25365606"/>
<dbReference type="Gene3D" id="3.30.559.10">
    <property type="entry name" value="Chloramphenicol acetyltransferase-like domain"/>
    <property type="match status" value="1"/>
</dbReference>
<dbReference type="GO" id="GO:0016874">
    <property type="term" value="F:ligase activity"/>
    <property type="evidence" value="ECO:0007669"/>
    <property type="project" value="UniProtKB-KW"/>
</dbReference>
<evidence type="ECO:0000313" key="5">
    <source>
        <dbReference type="EMBL" id="KEQ92921.1"/>
    </source>
</evidence>